<evidence type="ECO:0000313" key="4">
    <source>
        <dbReference type="EMBL" id="GEN80589.1"/>
    </source>
</evidence>
<dbReference type="CDD" id="cd04301">
    <property type="entry name" value="NAT_SF"/>
    <property type="match status" value="1"/>
</dbReference>
<feature type="domain" description="N-acetyltransferase" evidence="3">
    <location>
        <begin position="19"/>
        <end position="170"/>
    </location>
</feature>
<proteinExistence type="predicted"/>
<organism evidence="4 5">
    <name type="scientific">Actinotalea fermentans</name>
    <dbReference type="NCBI Taxonomy" id="43671"/>
    <lineage>
        <taxon>Bacteria</taxon>
        <taxon>Bacillati</taxon>
        <taxon>Actinomycetota</taxon>
        <taxon>Actinomycetes</taxon>
        <taxon>Micrococcales</taxon>
        <taxon>Cellulomonadaceae</taxon>
        <taxon>Actinotalea</taxon>
    </lineage>
</organism>
<dbReference type="InterPro" id="IPR016181">
    <property type="entry name" value="Acyl_CoA_acyltransferase"/>
</dbReference>
<dbReference type="InterPro" id="IPR000182">
    <property type="entry name" value="GNAT_dom"/>
</dbReference>
<keyword evidence="1" id="KW-0808">Transferase</keyword>
<dbReference type="OrthoDB" id="3254236at2"/>
<name>A0A511YZJ2_9CELL</name>
<dbReference type="Proteomes" id="UP000321484">
    <property type="component" value="Unassembled WGS sequence"/>
</dbReference>
<dbReference type="Pfam" id="PF00583">
    <property type="entry name" value="Acetyltransf_1"/>
    <property type="match status" value="1"/>
</dbReference>
<protein>
    <recommendedName>
        <fullName evidence="3">N-acetyltransferase domain-containing protein</fullName>
    </recommendedName>
</protein>
<comment type="caution">
    <text evidence="4">The sequence shown here is derived from an EMBL/GenBank/DDBJ whole genome shotgun (WGS) entry which is preliminary data.</text>
</comment>
<dbReference type="PANTHER" id="PTHR43877:SF1">
    <property type="entry name" value="ACETYLTRANSFERASE"/>
    <property type="match status" value="1"/>
</dbReference>
<dbReference type="SUPFAM" id="SSF55729">
    <property type="entry name" value="Acyl-CoA N-acyltransferases (Nat)"/>
    <property type="match status" value="1"/>
</dbReference>
<gene>
    <name evidence="4" type="ORF">AFE02nite_23230</name>
</gene>
<keyword evidence="2" id="KW-0012">Acyltransferase</keyword>
<accession>A0A511YZJ2</accession>
<dbReference type="AlphaFoldDB" id="A0A511YZJ2"/>
<dbReference type="EMBL" id="BJYK01000008">
    <property type="protein sequence ID" value="GEN80589.1"/>
    <property type="molecule type" value="Genomic_DNA"/>
</dbReference>
<evidence type="ECO:0000256" key="1">
    <source>
        <dbReference type="ARBA" id="ARBA00022679"/>
    </source>
</evidence>
<dbReference type="PROSITE" id="PS51186">
    <property type="entry name" value="GNAT"/>
    <property type="match status" value="1"/>
</dbReference>
<dbReference type="GO" id="GO:0016747">
    <property type="term" value="F:acyltransferase activity, transferring groups other than amino-acyl groups"/>
    <property type="evidence" value="ECO:0007669"/>
    <property type="project" value="InterPro"/>
</dbReference>
<dbReference type="RefSeq" id="WP_146819701.1">
    <property type="nucleotide sequence ID" value="NZ_BJYK01000008.1"/>
</dbReference>
<sequence length="178" mass="18843">MPDFAVFEPLARGVRDAAVGVRTARADDAAAVAAVAATRGGPGLDVHRRLPGWVDDAERRVLVAEVGGAVVGWAMAGAWGRPGAQDGPHVTALTVHPEHRRRGVGDQLLAALTGWAWGRSDRMWSVVNARNEASVALHERRGFVLEGWIADYAGMTFDGGRGVLLRAARPADVVEEGP</sequence>
<evidence type="ECO:0000256" key="2">
    <source>
        <dbReference type="ARBA" id="ARBA00023315"/>
    </source>
</evidence>
<dbReference type="Gene3D" id="3.40.630.30">
    <property type="match status" value="1"/>
</dbReference>
<dbReference type="InterPro" id="IPR050832">
    <property type="entry name" value="Bact_Acetyltransf"/>
</dbReference>
<reference evidence="4 5" key="1">
    <citation type="submission" date="2019-07" db="EMBL/GenBank/DDBJ databases">
        <title>Whole genome shotgun sequence of Actinotalea fermentans NBRC 105374.</title>
        <authorList>
            <person name="Hosoyama A."/>
            <person name="Uohara A."/>
            <person name="Ohji S."/>
            <person name="Ichikawa N."/>
        </authorList>
    </citation>
    <scope>NUCLEOTIDE SEQUENCE [LARGE SCALE GENOMIC DNA]</scope>
    <source>
        <strain evidence="4 5">NBRC 105374</strain>
    </source>
</reference>
<keyword evidence="5" id="KW-1185">Reference proteome</keyword>
<dbReference type="PANTHER" id="PTHR43877">
    <property type="entry name" value="AMINOALKYLPHOSPHONATE N-ACETYLTRANSFERASE-RELATED-RELATED"/>
    <property type="match status" value="1"/>
</dbReference>
<evidence type="ECO:0000313" key="5">
    <source>
        <dbReference type="Proteomes" id="UP000321484"/>
    </source>
</evidence>
<evidence type="ECO:0000259" key="3">
    <source>
        <dbReference type="PROSITE" id="PS51186"/>
    </source>
</evidence>